<feature type="region of interest" description="Disordered" evidence="2">
    <location>
        <begin position="98"/>
        <end position="118"/>
    </location>
</feature>
<dbReference type="InterPro" id="IPR013762">
    <property type="entry name" value="Integrase-like_cat_sf"/>
</dbReference>
<keyword evidence="4" id="KW-1185">Reference proteome</keyword>
<dbReference type="Proteomes" id="UP001300383">
    <property type="component" value="Unassembled WGS sequence"/>
</dbReference>
<dbReference type="GO" id="GO:0003677">
    <property type="term" value="F:DNA binding"/>
    <property type="evidence" value="ECO:0007669"/>
    <property type="project" value="InterPro"/>
</dbReference>
<evidence type="ECO:0000313" key="3">
    <source>
        <dbReference type="EMBL" id="MDI9243580.1"/>
    </source>
</evidence>
<dbReference type="SUPFAM" id="SSF56349">
    <property type="entry name" value="DNA breaking-rejoining enzymes"/>
    <property type="match status" value="1"/>
</dbReference>
<dbReference type="AlphaFoldDB" id="A0AAP4F0M7"/>
<dbReference type="GO" id="GO:0015074">
    <property type="term" value="P:DNA integration"/>
    <property type="evidence" value="ECO:0007669"/>
    <property type="project" value="InterPro"/>
</dbReference>
<evidence type="ECO:0008006" key="5">
    <source>
        <dbReference type="Google" id="ProtNLM"/>
    </source>
</evidence>
<dbReference type="GO" id="GO:0006310">
    <property type="term" value="P:DNA recombination"/>
    <property type="evidence" value="ECO:0007669"/>
    <property type="project" value="UniProtKB-KW"/>
</dbReference>
<dbReference type="RefSeq" id="WP_283231963.1">
    <property type="nucleotide sequence ID" value="NZ_JASGBQ010000044.1"/>
</dbReference>
<name>A0AAP4F0M7_9FIRM</name>
<comment type="caution">
    <text evidence="3">The sequence shown here is derived from an EMBL/GenBank/DDBJ whole genome shotgun (WGS) entry which is preliminary data.</text>
</comment>
<protein>
    <recommendedName>
        <fullName evidence="5">Integrase</fullName>
    </recommendedName>
</protein>
<proteinExistence type="predicted"/>
<keyword evidence="1" id="KW-0233">DNA recombination</keyword>
<gene>
    <name evidence="3" type="ORF">QJ036_14115</name>
</gene>
<organism evidence="3 4">
    <name type="scientific">Fusibacillus kribbianus</name>
    <dbReference type="NCBI Taxonomy" id="3044208"/>
    <lineage>
        <taxon>Bacteria</taxon>
        <taxon>Bacillati</taxon>
        <taxon>Bacillota</taxon>
        <taxon>Clostridia</taxon>
        <taxon>Lachnospirales</taxon>
        <taxon>Lachnospiraceae</taxon>
        <taxon>Fusibacillus</taxon>
    </lineage>
</organism>
<reference evidence="3 4" key="1">
    <citation type="submission" date="2023-05" db="EMBL/GenBank/DDBJ databases">
        <title>[ruminococcus] sp. nov., isolated from a pig farm feces dump.</title>
        <authorList>
            <person name="Chang Y.-H."/>
        </authorList>
    </citation>
    <scope>NUCLEOTIDE SEQUENCE [LARGE SCALE GENOMIC DNA]</scope>
    <source>
        <strain evidence="3 4">YH-rum2234</strain>
    </source>
</reference>
<evidence type="ECO:0000256" key="2">
    <source>
        <dbReference type="SAM" id="MobiDB-lite"/>
    </source>
</evidence>
<dbReference type="Gene3D" id="1.10.443.10">
    <property type="entry name" value="Intergrase catalytic core"/>
    <property type="match status" value="1"/>
</dbReference>
<dbReference type="InterPro" id="IPR011010">
    <property type="entry name" value="DNA_brk_join_enz"/>
</dbReference>
<dbReference type="EMBL" id="JASGBQ010000044">
    <property type="protein sequence ID" value="MDI9243580.1"/>
    <property type="molecule type" value="Genomic_DNA"/>
</dbReference>
<sequence length="317" mass="35950">MGKTNSVQYDLLQAALPQTANNNTTKTYKRSIKAFGIWAREQGYKNVQAIRDAGSVAVLQQYEQFLELQTSSPASIHTRLAPICKGLGVSMADIDKPKRGAESLSRSRDRENNKQGKKEAISAKYARLVAFQSAVGIRRAELARLKGGDLVTDQEGCLCIRVIRGKGGKNQLQRILPQHQGTVIRIMTAIRSDQQVFSAEEMANCIDLHSMRAELARDAYVYYANRLQTEPGYRDQLRGELQRRWQSCQNQRRSGAAWQRFRRELYSQEPYKLRGANRQAAANRGRPVEYDRLAMMAVSVFHLSHWRLDVTAVNYLA</sequence>
<accession>A0AAP4F0M7</accession>
<evidence type="ECO:0000313" key="4">
    <source>
        <dbReference type="Proteomes" id="UP001300383"/>
    </source>
</evidence>
<evidence type="ECO:0000256" key="1">
    <source>
        <dbReference type="ARBA" id="ARBA00023172"/>
    </source>
</evidence>